<keyword evidence="4 5" id="KW-0472">Membrane</keyword>
<reference evidence="7" key="1">
    <citation type="journal article" date="2017" name="Cell">
        <title>Insights into land plant evolution garnered from the Marchantia polymorpha genome.</title>
        <authorList>
            <person name="Bowman J.L."/>
            <person name="Kohchi T."/>
            <person name="Yamato K.T."/>
            <person name="Jenkins J."/>
            <person name="Shu S."/>
            <person name="Ishizaki K."/>
            <person name="Yamaoka S."/>
            <person name="Nishihama R."/>
            <person name="Nakamura Y."/>
            <person name="Berger F."/>
            <person name="Adam C."/>
            <person name="Aki S.S."/>
            <person name="Althoff F."/>
            <person name="Araki T."/>
            <person name="Arteaga-Vazquez M.A."/>
            <person name="Balasubrmanian S."/>
            <person name="Barry K."/>
            <person name="Bauer D."/>
            <person name="Boehm C.R."/>
            <person name="Briginshaw L."/>
            <person name="Caballero-Perez J."/>
            <person name="Catarino B."/>
            <person name="Chen F."/>
            <person name="Chiyoda S."/>
            <person name="Chovatia M."/>
            <person name="Davies K.M."/>
            <person name="Delmans M."/>
            <person name="Demura T."/>
            <person name="Dierschke T."/>
            <person name="Dolan L."/>
            <person name="Dorantes-Acosta A.E."/>
            <person name="Eklund D.M."/>
            <person name="Florent S.N."/>
            <person name="Flores-Sandoval E."/>
            <person name="Fujiyama A."/>
            <person name="Fukuzawa H."/>
            <person name="Galik B."/>
            <person name="Grimanelli D."/>
            <person name="Grimwood J."/>
            <person name="Grossniklaus U."/>
            <person name="Hamada T."/>
            <person name="Haseloff J."/>
            <person name="Hetherington A.J."/>
            <person name="Higo A."/>
            <person name="Hirakawa Y."/>
            <person name="Hundley H.N."/>
            <person name="Ikeda Y."/>
            <person name="Inoue K."/>
            <person name="Inoue S.I."/>
            <person name="Ishida S."/>
            <person name="Jia Q."/>
            <person name="Kakita M."/>
            <person name="Kanazawa T."/>
            <person name="Kawai Y."/>
            <person name="Kawashima T."/>
            <person name="Kennedy M."/>
            <person name="Kinose K."/>
            <person name="Kinoshita T."/>
            <person name="Kohara Y."/>
            <person name="Koide E."/>
            <person name="Komatsu K."/>
            <person name="Kopischke S."/>
            <person name="Kubo M."/>
            <person name="Kyozuka J."/>
            <person name="Lagercrantz U."/>
            <person name="Lin S.S."/>
            <person name="Lindquist E."/>
            <person name="Lipzen A.M."/>
            <person name="Lu C.W."/>
            <person name="De Luna E."/>
            <person name="Martienssen R.A."/>
            <person name="Minamino N."/>
            <person name="Mizutani M."/>
            <person name="Mizutani M."/>
            <person name="Mochizuki N."/>
            <person name="Monte I."/>
            <person name="Mosher R."/>
            <person name="Nagasaki H."/>
            <person name="Nakagami H."/>
            <person name="Naramoto S."/>
            <person name="Nishitani K."/>
            <person name="Ohtani M."/>
            <person name="Okamoto T."/>
            <person name="Okumura M."/>
            <person name="Phillips J."/>
            <person name="Pollak B."/>
            <person name="Reinders A."/>
            <person name="Rovekamp M."/>
            <person name="Sano R."/>
            <person name="Sawa S."/>
            <person name="Schmid M.W."/>
            <person name="Shirakawa M."/>
            <person name="Solano R."/>
            <person name="Spunde A."/>
            <person name="Suetsugu N."/>
            <person name="Sugano S."/>
            <person name="Sugiyama A."/>
            <person name="Sun R."/>
            <person name="Suzuki Y."/>
            <person name="Takenaka M."/>
            <person name="Takezawa D."/>
            <person name="Tomogane H."/>
            <person name="Tsuzuki M."/>
            <person name="Ueda T."/>
            <person name="Umeda M."/>
            <person name="Ward J.M."/>
            <person name="Watanabe Y."/>
            <person name="Yazaki K."/>
            <person name="Yokoyama R."/>
            <person name="Yoshitake Y."/>
            <person name="Yotsui I."/>
            <person name="Zachgo S."/>
            <person name="Schmutz J."/>
        </authorList>
    </citation>
    <scope>NUCLEOTIDE SEQUENCE [LARGE SCALE GENOMIC DNA]</scope>
    <source>
        <strain evidence="7">Tak-1</strain>
    </source>
</reference>
<dbReference type="InterPro" id="IPR044772">
    <property type="entry name" value="NO3_transporter"/>
</dbReference>
<gene>
    <name evidence="6" type="ORF">MARPO_0847s0001</name>
</gene>
<evidence type="ECO:0000256" key="4">
    <source>
        <dbReference type="ARBA" id="ARBA00023136"/>
    </source>
</evidence>
<keyword evidence="2 5" id="KW-0812">Transmembrane</keyword>
<evidence type="ECO:0000313" key="7">
    <source>
        <dbReference type="Proteomes" id="UP000244005"/>
    </source>
</evidence>
<dbReference type="AlphaFoldDB" id="A0A2R6VYE2"/>
<evidence type="ECO:0000256" key="2">
    <source>
        <dbReference type="ARBA" id="ARBA00022692"/>
    </source>
</evidence>
<dbReference type="EMBL" id="KZ773379">
    <property type="protein sequence ID" value="PTQ26616.1"/>
    <property type="molecule type" value="Genomic_DNA"/>
</dbReference>
<keyword evidence="7" id="KW-1185">Reference proteome</keyword>
<accession>A0A2R6VYE2</accession>
<keyword evidence="3 5" id="KW-1133">Transmembrane helix</keyword>
<protein>
    <recommendedName>
        <fullName evidence="8">Major facilitator superfamily (MFS) profile domain-containing protein</fullName>
    </recommendedName>
</protein>
<name>A0A2R6VYE2_MARPO</name>
<evidence type="ECO:0000256" key="5">
    <source>
        <dbReference type="SAM" id="Phobius"/>
    </source>
</evidence>
<feature type="transmembrane region" description="Helical" evidence="5">
    <location>
        <begin position="61"/>
        <end position="80"/>
    </location>
</feature>
<sequence length="140" mass="15060">MLIFSVFVQAACGATFGVIPFISRRSLGIISGFIGAGGNVGSILTQVLFFSSSKYSTETGIMLMGVMTVACTSVLFLVYFPQWGGMICPPRVKSTEEDYYGGEWNAEEHAAGLHESSLKFAVNSRSERGARRQSVESTPA</sequence>
<comment type="subcellular location">
    <subcellularLocation>
        <location evidence="1">Membrane</location>
        <topology evidence="1">Multi-pass membrane protein</topology>
    </subcellularLocation>
</comment>
<feature type="transmembrane region" description="Helical" evidence="5">
    <location>
        <begin position="27"/>
        <end position="49"/>
    </location>
</feature>
<dbReference type="PANTHER" id="PTHR23515">
    <property type="entry name" value="HIGH-AFFINITY NITRATE TRANSPORTER 2.3"/>
    <property type="match status" value="1"/>
</dbReference>
<dbReference type="Gene3D" id="1.20.1250.20">
    <property type="entry name" value="MFS general substrate transporter like domains"/>
    <property type="match status" value="1"/>
</dbReference>
<dbReference type="GO" id="GO:0015112">
    <property type="term" value="F:nitrate transmembrane transporter activity"/>
    <property type="evidence" value="ECO:0007669"/>
    <property type="project" value="InterPro"/>
</dbReference>
<dbReference type="InterPro" id="IPR036259">
    <property type="entry name" value="MFS_trans_sf"/>
</dbReference>
<dbReference type="GO" id="GO:0016020">
    <property type="term" value="C:membrane"/>
    <property type="evidence" value="ECO:0007669"/>
    <property type="project" value="UniProtKB-SubCell"/>
</dbReference>
<dbReference type="OMA" id="ANEWSHI"/>
<evidence type="ECO:0008006" key="8">
    <source>
        <dbReference type="Google" id="ProtNLM"/>
    </source>
</evidence>
<dbReference type="Proteomes" id="UP000244005">
    <property type="component" value="Unassembled WGS sequence"/>
</dbReference>
<evidence type="ECO:0000256" key="3">
    <source>
        <dbReference type="ARBA" id="ARBA00022989"/>
    </source>
</evidence>
<proteinExistence type="predicted"/>
<dbReference type="OrthoDB" id="434240at2759"/>
<organism evidence="6 7">
    <name type="scientific">Marchantia polymorpha</name>
    <name type="common">Common liverwort</name>
    <name type="synonym">Marchantia aquatica</name>
    <dbReference type="NCBI Taxonomy" id="3197"/>
    <lineage>
        <taxon>Eukaryota</taxon>
        <taxon>Viridiplantae</taxon>
        <taxon>Streptophyta</taxon>
        <taxon>Embryophyta</taxon>
        <taxon>Marchantiophyta</taxon>
        <taxon>Marchantiopsida</taxon>
        <taxon>Marchantiidae</taxon>
        <taxon>Marchantiales</taxon>
        <taxon>Marchantiaceae</taxon>
        <taxon>Marchantia</taxon>
    </lineage>
</organism>
<evidence type="ECO:0000256" key="1">
    <source>
        <dbReference type="ARBA" id="ARBA00004141"/>
    </source>
</evidence>
<evidence type="ECO:0000313" key="6">
    <source>
        <dbReference type="EMBL" id="PTQ26616.1"/>
    </source>
</evidence>